<evidence type="ECO:0000313" key="2">
    <source>
        <dbReference type="EMBL" id="KAI8035960.1"/>
    </source>
</evidence>
<keyword evidence="3" id="KW-1185">Reference proteome</keyword>
<dbReference type="EMBL" id="JAMKOV010000028">
    <property type="protein sequence ID" value="KAI8035960.1"/>
    <property type="molecule type" value="Genomic_DNA"/>
</dbReference>
<accession>A0A9Q0BLG2</accession>
<organism evidence="2 3">
    <name type="scientific">Drosophila gunungcola</name>
    <name type="common">fruit fly</name>
    <dbReference type="NCBI Taxonomy" id="103775"/>
    <lineage>
        <taxon>Eukaryota</taxon>
        <taxon>Metazoa</taxon>
        <taxon>Ecdysozoa</taxon>
        <taxon>Arthropoda</taxon>
        <taxon>Hexapoda</taxon>
        <taxon>Insecta</taxon>
        <taxon>Pterygota</taxon>
        <taxon>Neoptera</taxon>
        <taxon>Endopterygota</taxon>
        <taxon>Diptera</taxon>
        <taxon>Brachycera</taxon>
        <taxon>Muscomorpha</taxon>
        <taxon>Ephydroidea</taxon>
        <taxon>Drosophilidae</taxon>
        <taxon>Drosophila</taxon>
        <taxon>Sophophora</taxon>
    </lineage>
</organism>
<gene>
    <name evidence="2" type="ORF">M5D96_011393</name>
</gene>
<name>A0A9Q0BLG2_9MUSC</name>
<evidence type="ECO:0008006" key="4">
    <source>
        <dbReference type="Google" id="ProtNLM"/>
    </source>
</evidence>
<reference evidence="2" key="1">
    <citation type="journal article" date="2023" name="Genome Biol. Evol.">
        <title>Long-read-based Genome Assembly of Drosophila gunungcola Reveals Fewer Chemosensory Genes in Flower-breeding Species.</title>
        <authorList>
            <person name="Negi A."/>
            <person name="Liao B.Y."/>
            <person name="Yeh S.D."/>
        </authorList>
    </citation>
    <scope>NUCLEOTIDE SEQUENCE</scope>
    <source>
        <strain evidence="2">Sukarami</strain>
    </source>
</reference>
<evidence type="ECO:0000256" key="1">
    <source>
        <dbReference type="SAM" id="MobiDB-lite"/>
    </source>
</evidence>
<sequence length="117" mass="13539">MDLRDEKLYMCTLCLKRCLWKDLSKRELRCPRCSLPPKSCAICDKMFEPRDKSNSYCKRCDFYILRHAAVKPPPIPTQDCPEGRSDVKQNRNGSSITDRWKEIKAASGIVDDFCTSD</sequence>
<comment type="caution">
    <text evidence="2">The sequence shown here is derived from an EMBL/GenBank/DDBJ whole genome shotgun (WGS) entry which is preliminary data.</text>
</comment>
<feature type="region of interest" description="Disordered" evidence="1">
    <location>
        <begin position="74"/>
        <end position="97"/>
    </location>
</feature>
<protein>
    <recommendedName>
        <fullName evidence="4">Protein FAM76B</fullName>
    </recommendedName>
</protein>
<dbReference type="OrthoDB" id="7859231at2759"/>
<dbReference type="Proteomes" id="UP001059596">
    <property type="component" value="Unassembled WGS sequence"/>
</dbReference>
<evidence type="ECO:0000313" key="3">
    <source>
        <dbReference type="Proteomes" id="UP001059596"/>
    </source>
</evidence>
<dbReference type="AlphaFoldDB" id="A0A9Q0BLG2"/>
<proteinExistence type="predicted"/>